<organism evidence="1">
    <name type="scientific">viral metagenome</name>
    <dbReference type="NCBI Taxonomy" id="1070528"/>
    <lineage>
        <taxon>unclassified sequences</taxon>
        <taxon>metagenomes</taxon>
        <taxon>organismal metagenomes</taxon>
    </lineage>
</organism>
<protein>
    <submittedName>
        <fullName evidence="1">Uncharacterized protein</fullName>
    </submittedName>
</protein>
<sequence>MISGSQRTRSKQLLRRQVETDPIPMLPFCQKIFEWMSEGNPGYLIGRRRPHLRVHGRLRWRLSGHPNARVDRSLLFLEGKLEQTESNWSGEKKIKAIHKQSLKADSPVEWLAYFAAQCRSPHDTYMNQVASQAEQIAKERRSSGLTSPT</sequence>
<dbReference type="EMBL" id="MN740284">
    <property type="protein sequence ID" value="QHT97886.1"/>
    <property type="molecule type" value="Genomic_DNA"/>
</dbReference>
<name>A0A6C0IZL3_9ZZZZ</name>
<evidence type="ECO:0000313" key="1">
    <source>
        <dbReference type="EMBL" id="QHT97886.1"/>
    </source>
</evidence>
<proteinExistence type="predicted"/>
<accession>A0A6C0IZL3</accession>
<reference evidence="1" key="1">
    <citation type="journal article" date="2020" name="Nature">
        <title>Giant virus diversity and host interactions through global metagenomics.</title>
        <authorList>
            <person name="Schulz F."/>
            <person name="Roux S."/>
            <person name="Paez-Espino D."/>
            <person name="Jungbluth S."/>
            <person name="Walsh D.A."/>
            <person name="Denef V.J."/>
            <person name="McMahon K.D."/>
            <person name="Konstantinidis K.T."/>
            <person name="Eloe-Fadrosh E.A."/>
            <person name="Kyrpides N.C."/>
            <person name="Woyke T."/>
        </authorList>
    </citation>
    <scope>NUCLEOTIDE SEQUENCE</scope>
    <source>
        <strain evidence="1">GVMAG-M-3300025572-1</strain>
    </source>
</reference>
<dbReference type="AlphaFoldDB" id="A0A6C0IZL3"/>